<dbReference type="Proteomes" id="UP000256328">
    <property type="component" value="Unassembled WGS sequence"/>
</dbReference>
<evidence type="ECO:0000256" key="1">
    <source>
        <dbReference type="SAM" id="MobiDB-lite"/>
    </source>
</evidence>
<feature type="region of interest" description="Disordered" evidence="1">
    <location>
        <begin position="77"/>
        <end position="98"/>
    </location>
</feature>
<gene>
    <name evidence="3" type="ORF">BP5796_12842</name>
</gene>
<dbReference type="EMBL" id="PDLN01000023">
    <property type="protein sequence ID" value="RDW57392.1"/>
    <property type="molecule type" value="Genomic_DNA"/>
</dbReference>
<protein>
    <recommendedName>
        <fullName evidence="5">F-box domain-containing protein</fullName>
    </recommendedName>
</protein>
<comment type="caution">
    <text evidence="3">The sequence shown here is derived from an EMBL/GenBank/DDBJ whole genome shotgun (WGS) entry which is preliminary data.</text>
</comment>
<name>A0A3D8Q6E1_9HELO</name>
<feature type="chain" id="PRO_5017669436" description="F-box domain-containing protein" evidence="2">
    <location>
        <begin position="21"/>
        <end position="126"/>
    </location>
</feature>
<proteinExistence type="predicted"/>
<accession>A0A3D8Q6E1</accession>
<evidence type="ECO:0000313" key="4">
    <source>
        <dbReference type="Proteomes" id="UP000256328"/>
    </source>
</evidence>
<sequence length="126" mass="14114">MASLLSLSPELLLLIARSLAHTEDLYSLVATCQKLYKVINPLLSKFDGNRRDVRMLLNMISKYPIMAEHVKSVTLAQAREDDSDAEGLEEEEEELVSGEDEILRDQGGGHKACHWSGAFAYYKTDV</sequence>
<keyword evidence="4" id="KW-1185">Reference proteome</keyword>
<evidence type="ECO:0000313" key="3">
    <source>
        <dbReference type="EMBL" id="RDW57392.1"/>
    </source>
</evidence>
<organism evidence="3 4">
    <name type="scientific">Coleophoma crateriformis</name>
    <dbReference type="NCBI Taxonomy" id="565419"/>
    <lineage>
        <taxon>Eukaryota</taxon>
        <taxon>Fungi</taxon>
        <taxon>Dikarya</taxon>
        <taxon>Ascomycota</taxon>
        <taxon>Pezizomycotina</taxon>
        <taxon>Leotiomycetes</taxon>
        <taxon>Helotiales</taxon>
        <taxon>Dermateaceae</taxon>
        <taxon>Coleophoma</taxon>
    </lineage>
</organism>
<feature type="compositionally biased region" description="Acidic residues" evidence="1">
    <location>
        <begin position="81"/>
        <end position="98"/>
    </location>
</feature>
<reference evidence="3 4" key="1">
    <citation type="journal article" date="2018" name="IMA Fungus">
        <title>IMA Genome-F 9: Draft genome sequence of Annulohypoxylon stygium, Aspergillus mulundensis, Berkeleyomyces basicola (syn. Thielaviopsis basicola), Ceratocystis smalleyi, two Cercospora beticola strains, Coleophoma cylindrospora, Fusarium fracticaudum, Phialophora cf. hyalina, and Morchella septimelata.</title>
        <authorList>
            <person name="Wingfield B.D."/>
            <person name="Bills G.F."/>
            <person name="Dong Y."/>
            <person name="Huang W."/>
            <person name="Nel W.J."/>
            <person name="Swalarsk-Parry B.S."/>
            <person name="Vaghefi N."/>
            <person name="Wilken P.M."/>
            <person name="An Z."/>
            <person name="de Beer Z.W."/>
            <person name="De Vos L."/>
            <person name="Chen L."/>
            <person name="Duong T.A."/>
            <person name="Gao Y."/>
            <person name="Hammerbacher A."/>
            <person name="Kikkert J.R."/>
            <person name="Li Y."/>
            <person name="Li H."/>
            <person name="Li K."/>
            <person name="Li Q."/>
            <person name="Liu X."/>
            <person name="Ma X."/>
            <person name="Naidoo K."/>
            <person name="Pethybridge S.J."/>
            <person name="Sun J."/>
            <person name="Steenkamp E.T."/>
            <person name="van der Nest M.A."/>
            <person name="van Wyk S."/>
            <person name="Wingfield M.J."/>
            <person name="Xiong C."/>
            <person name="Yue Q."/>
            <person name="Zhang X."/>
        </authorList>
    </citation>
    <scope>NUCLEOTIDE SEQUENCE [LARGE SCALE GENOMIC DNA]</scope>
    <source>
        <strain evidence="3 4">BP5796</strain>
    </source>
</reference>
<evidence type="ECO:0008006" key="5">
    <source>
        <dbReference type="Google" id="ProtNLM"/>
    </source>
</evidence>
<evidence type="ECO:0000256" key="2">
    <source>
        <dbReference type="SAM" id="SignalP"/>
    </source>
</evidence>
<dbReference type="AlphaFoldDB" id="A0A3D8Q6E1"/>
<feature type="signal peptide" evidence="2">
    <location>
        <begin position="1"/>
        <end position="20"/>
    </location>
</feature>
<keyword evidence="2" id="KW-0732">Signal</keyword>